<dbReference type="SUPFAM" id="SSF47203">
    <property type="entry name" value="Acyl-CoA dehydrogenase C-terminal domain-like"/>
    <property type="match status" value="1"/>
</dbReference>
<feature type="domain" description="Acyl-CoA dehydrogenase/oxidase C-terminal" evidence="2">
    <location>
        <begin position="14"/>
        <end position="122"/>
    </location>
</feature>
<dbReference type="InterPro" id="IPR009075">
    <property type="entry name" value="AcylCo_DH/oxidase_C"/>
</dbReference>
<feature type="non-terminal residue" evidence="3">
    <location>
        <position position="1"/>
    </location>
</feature>
<evidence type="ECO:0000259" key="2">
    <source>
        <dbReference type="Pfam" id="PF00441"/>
    </source>
</evidence>
<accession>A0A2W5ZBR5</accession>
<dbReference type="GO" id="GO:0016627">
    <property type="term" value="F:oxidoreductase activity, acting on the CH-CH group of donors"/>
    <property type="evidence" value="ECO:0007669"/>
    <property type="project" value="InterPro"/>
</dbReference>
<dbReference type="InterPro" id="IPR052547">
    <property type="entry name" value="Mito_Isobutyryl-CoADH"/>
</dbReference>
<evidence type="ECO:0000313" key="4">
    <source>
        <dbReference type="Proteomes" id="UP000248724"/>
    </source>
</evidence>
<dbReference type="PANTHER" id="PTHR43831:SF1">
    <property type="entry name" value="ISOBUTYRYL-COA DEHYDROGENASE, MITOCHONDRIAL"/>
    <property type="match status" value="1"/>
</dbReference>
<protein>
    <submittedName>
        <fullName evidence="3">Acyl-CoA dehydrogenase</fullName>
    </submittedName>
</protein>
<sequence>TTAAAHAAGTRLEHLDQALADNPVVRASVARMRIRTDAAEALLRDTIAAVESGRPDAMLRVLESKAAAGEAAADVTDLAMRVCGGAAFRKEVGVERNFRDARAAMVMAPTTDTLYDFIGRAVCGLPLF</sequence>
<dbReference type="EMBL" id="QHBU01000057">
    <property type="protein sequence ID" value="PZR82829.1"/>
    <property type="molecule type" value="Genomic_DNA"/>
</dbReference>
<reference evidence="3 4" key="1">
    <citation type="journal article" date="2017" name="Nature">
        <title>Atmospheric trace gases support primary production in Antarctic desert surface soil.</title>
        <authorList>
            <person name="Ji M."/>
            <person name="Greening C."/>
            <person name="Vanwonterghem I."/>
            <person name="Carere C.R."/>
            <person name="Bay S.K."/>
            <person name="Steen J.A."/>
            <person name="Montgomery K."/>
            <person name="Lines T."/>
            <person name="Beardall J."/>
            <person name="van Dorst J."/>
            <person name="Snape I."/>
            <person name="Stott M.B."/>
            <person name="Hugenholtz P."/>
            <person name="Ferrari B.C."/>
        </authorList>
    </citation>
    <scope>NUCLEOTIDE SEQUENCE [LARGE SCALE GENOMIC DNA]</scope>
    <source>
        <strain evidence="3">RRmetagenome_bin12</strain>
    </source>
</reference>
<dbReference type="AlphaFoldDB" id="A0A2W5ZBR5"/>
<organism evidence="3 4">
    <name type="scientific">Candidatus Aeolococcus gillhamiae</name>
    <dbReference type="NCBI Taxonomy" id="3127015"/>
    <lineage>
        <taxon>Bacteria</taxon>
        <taxon>Bacillati</taxon>
        <taxon>Candidatus Dormiibacterota</taxon>
        <taxon>Candidatus Dormibacteria</taxon>
        <taxon>Candidatus Aeolococcales</taxon>
        <taxon>Candidatus Aeolococcaceae</taxon>
        <taxon>Candidatus Aeolococcus</taxon>
    </lineage>
</organism>
<name>A0A2W5ZBR5_9BACT</name>
<dbReference type="Pfam" id="PF00441">
    <property type="entry name" value="Acyl-CoA_dh_1"/>
    <property type="match status" value="1"/>
</dbReference>
<dbReference type="Proteomes" id="UP000248724">
    <property type="component" value="Unassembled WGS sequence"/>
</dbReference>
<comment type="caution">
    <text evidence="3">The sequence shown here is derived from an EMBL/GenBank/DDBJ whole genome shotgun (WGS) entry which is preliminary data.</text>
</comment>
<evidence type="ECO:0000256" key="1">
    <source>
        <dbReference type="ARBA" id="ARBA00022630"/>
    </source>
</evidence>
<dbReference type="InterPro" id="IPR036250">
    <property type="entry name" value="AcylCo_DH-like_C"/>
</dbReference>
<keyword evidence="1" id="KW-0285">Flavoprotein</keyword>
<dbReference type="PANTHER" id="PTHR43831">
    <property type="entry name" value="ISOBUTYRYL-COA DEHYDROGENASE"/>
    <property type="match status" value="1"/>
</dbReference>
<gene>
    <name evidence="3" type="ORF">DLM65_03055</name>
</gene>
<dbReference type="Gene3D" id="1.20.140.10">
    <property type="entry name" value="Butyryl-CoA Dehydrogenase, subunit A, domain 3"/>
    <property type="match status" value="1"/>
</dbReference>
<proteinExistence type="predicted"/>
<evidence type="ECO:0000313" key="3">
    <source>
        <dbReference type="EMBL" id="PZR82829.1"/>
    </source>
</evidence>